<dbReference type="SUPFAM" id="SSF54593">
    <property type="entry name" value="Glyoxalase/Bleomycin resistance protein/Dihydroxybiphenyl dioxygenase"/>
    <property type="match status" value="1"/>
</dbReference>
<reference evidence="2 3" key="1">
    <citation type="submission" date="2017-10" db="EMBL/GenBank/DDBJ databases">
        <title>Genome sequence of Caulobacter mirabilis FWC38.</title>
        <authorList>
            <person name="Fiebig A."/>
            <person name="Crosson S."/>
        </authorList>
    </citation>
    <scope>NUCLEOTIDE SEQUENCE [LARGE SCALE GENOMIC DNA]</scope>
    <source>
        <strain evidence="2 3">FWC 38</strain>
    </source>
</reference>
<protein>
    <submittedName>
        <fullName evidence="2">Glyoxalase</fullName>
    </submittedName>
</protein>
<dbReference type="PROSITE" id="PS51819">
    <property type="entry name" value="VOC"/>
    <property type="match status" value="1"/>
</dbReference>
<evidence type="ECO:0000313" key="3">
    <source>
        <dbReference type="Proteomes" id="UP000228945"/>
    </source>
</evidence>
<dbReference type="InterPro" id="IPR029068">
    <property type="entry name" value="Glyas_Bleomycin-R_OHBP_Dase"/>
</dbReference>
<dbReference type="InterPro" id="IPR052164">
    <property type="entry name" value="Anthracycline_SecMetBiosynth"/>
</dbReference>
<dbReference type="OrthoDB" id="9796521at2"/>
<dbReference type="Proteomes" id="UP000228945">
    <property type="component" value="Chromosome"/>
</dbReference>
<proteinExistence type="predicted"/>
<dbReference type="InterPro" id="IPR004360">
    <property type="entry name" value="Glyas_Fos-R_dOase_dom"/>
</dbReference>
<dbReference type="KEGG" id="cmb:CSW64_02305"/>
<feature type="domain" description="VOC" evidence="1">
    <location>
        <begin position="4"/>
        <end position="119"/>
    </location>
</feature>
<keyword evidence="3" id="KW-1185">Reference proteome</keyword>
<dbReference type="Gene3D" id="3.10.180.10">
    <property type="entry name" value="2,3-Dihydroxybiphenyl 1,2-Dioxygenase, domain 1"/>
    <property type="match status" value="1"/>
</dbReference>
<dbReference type="EMBL" id="CP024201">
    <property type="protein sequence ID" value="ATQ41328.1"/>
    <property type="molecule type" value="Genomic_DNA"/>
</dbReference>
<dbReference type="Pfam" id="PF00903">
    <property type="entry name" value="Glyoxalase"/>
    <property type="match status" value="1"/>
</dbReference>
<dbReference type="PANTHER" id="PTHR33993">
    <property type="entry name" value="GLYOXALASE-RELATED"/>
    <property type="match status" value="1"/>
</dbReference>
<organism evidence="2 3">
    <name type="scientific">Caulobacter mirabilis</name>
    <dbReference type="NCBI Taxonomy" id="69666"/>
    <lineage>
        <taxon>Bacteria</taxon>
        <taxon>Pseudomonadati</taxon>
        <taxon>Pseudomonadota</taxon>
        <taxon>Alphaproteobacteria</taxon>
        <taxon>Caulobacterales</taxon>
        <taxon>Caulobacteraceae</taxon>
        <taxon>Caulobacter</taxon>
    </lineage>
</organism>
<evidence type="ECO:0000313" key="2">
    <source>
        <dbReference type="EMBL" id="ATQ41328.1"/>
    </source>
</evidence>
<name>A0A2D2ATJ1_9CAUL</name>
<evidence type="ECO:0000259" key="1">
    <source>
        <dbReference type="PROSITE" id="PS51819"/>
    </source>
</evidence>
<dbReference type="AlphaFoldDB" id="A0A2D2ATJ1"/>
<gene>
    <name evidence="2" type="ORF">CSW64_02305</name>
</gene>
<dbReference type="InterPro" id="IPR037523">
    <property type="entry name" value="VOC_core"/>
</dbReference>
<accession>A0A2D2ATJ1</accession>
<dbReference type="RefSeq" id="WP_099620585.1">
    <property type="nucleotide sequence ID" value="NZ_CP024201.1"/>
</dbReference>
<sequence>MTTRFRHFAIHADDVQRAKGFYEQALGLEFTPWGPPDFYQIKGVGDGLQGALQQRHEIVAGKRPTAFEATLGVDDLKATVAAIEAAGGRIVMPPYRIEGVGELIYFEDTEGNVCGAMQYEPGVWDR</sequence>